<evidence type="ECO:0000313" key="2">
    <source>
        <dbReference type="Proteomes" id="UP000242287"/>
    </source>
</evidence>
<dbReference type="Proteomes" id="UP000242287">
    <property type="component" value="Unassembled WGS sequence"/>
</dbReference>
<reference evidence="1 2" key="1">
    <citation type="submission" date="2014-02" db="EMBL/GenBank/DDBJ databases">
        <title>Transposable element dynamics among asymbiotic and ectomycorrhizal Amanita fungi.</title>
        <authorList>
            <consortium name="DOE Joint Genome Institute"/>
            <person name="Hess J."/>
            <person name="Skrede I."/>
            <person name="Wolfe B."/>
            <person name="LaButti K."/>
            <person name="Ohm R.A."/>
            <person name="Grigoriev I.V."/>
            <person name="Pringle A."/>
        </authorList>
    </citation>
    <scope>NUCLEOTIDE SEQUENCE [LARGE SCALE GENOMIC DNA]</scope>
    <source>
        <strain evidence="1 2">SKay4041</strain>
    </source>
</reference>
<dbReference type="EMBL" id="KZ302142">
    <property type="protein sequence ID" value="PFH47003.1"/>
    <property type="molecule type" value="Genomic_DNA"/>
</dbReference>
<accession>A0A2A9NH76</accession>
<proteinExistence type="predicted"/>
<keyword evidence="2" id="KW-1185">Reference proteome</keyword>
<sequence length="202" mass="22662">MLNFIQSQIKLENTAPGPLYDEMQVRWINGFQSALSNGSSRINAAGDFPITFPVVPDLAYLSQCSPPQKLEIALQKILAVAIVENTPLRDVLSMYRRLRLIICWCLPYLLECAIQVPITTSNLQKHNDIRRSSLFIINRLKELTKSMVSLMYTDGDSRQEPIQIVPPSHSNVWSVLFVQGSFLSVVCTPSAGEPSQLKQLES</sequence>
<organism evidence="1 2">
    <name type="scientific">Amanita thiersii Skay4041</name>
    <dbReference type="NCBI Taxonomy" id="703135"/>
    <lineage>
        <taxon>Eukaryota</taxon>
        <taxon>Fungi</taxon>
        <taxon>Dikarya</taxon>
        <taxon>Basidiomycota</taxon>
        <taxon>Agaricomycotina</taxon>
        <taxon>Agaricomycetes</taxon>
        <taxon>Agaricomycetidae</taxon>
        <taxon>Agaricales</taxon>
        <taxon>Pluteineae</taxon>
        <taxon>Amanitaceae</taxon>
        <taxon>Amanita</taxon>
    </lineage>
</organism>
<protein>
    <submittedName>
        <fullName evidence="1">Uncharacterized protein</fullName>
    </submittedName>
</protein>
<evidence type="ECO:0000313" key="1">
    <source>
        <dbReference type="EMBL" id="PFH47003.1"/>
    </source>
</evidence>
<dbReference type="AlphaFoldDB" id="A0A2A9NH76"/>
<name>A0A2A9NH76_9AGAR</name>
<gene>
    <name evidence="1" type="ORF">AMATHDRAFT_7187</name>
</gene>